<dbReference type="EMBL" id="CM047580">
    <property type="protein sequence ID" value="KAI9921323.1"/>
    <property type="molecule type" value="Genomic_DNA"/>
</dbReference>
<evidence type="ECO:0000313" key="1">
    <source>
        <dbReference type="EMBL" id="KAI9921323.1"/>
    </source>
</evidence>
<proteinExistence type="predicted"/>
<comment type="caution">
    <text evidence="1">The sequence shown here is derived from an EMBL/GenBank/DDBJ whole genome shotgun (WGS) entry which is preliminary data.</text>
</comment>
<keyword evidence="2" id="KW-1185">Reference proteome</keyword>
<protein>
    <submittedName>
        <fullName evidence="1">Uncharacterized protein</fullName>
    </submittedName>
</protein>
<dbReference type="Proteomes" id="UP001163321">
    <property type="component" value="Chromosome 1"/>
</dbReference>
<accession>A0ACC0WQZ7</accession>
<name>A0ACC0WQZ7_9STRA</name>
<gene>
    <name evidence="1" type="ORF">PsorP6_000862</name>
</gene>
<reference evidence="1 2" key="1">
    <citation type="journal article" date="2022" name="bioRxiv">
        <title>The genome of the oomycete Peronosclerospora sorghi, a cosmopolitan pathogen of maize and sorghum, is inflated with dispersed pseudogenes.</title>
        <authorList>
            <person name="Fletcher K."/>
            <person name="Martin F."/>
            <person name="Isakeit T."/>
            <person name="Cavanaugh K."/>
            <person name="Magill C."/>
            <person name="Michelmore R."/>
        </authorList>
    </citation>
    <scope>NUCLEOTIDE SEQUENCE [LARGE SCALE GENOMIC DNA]</scope>
    <source>
        <strain evidence="1">P6</strain>
    </source>
</reference>
<organism evidence="1 2">
    <name type="scientific">Peronosclerospora sorghi</name>
    <dbReference type="NCBI Taxonomy" id="230839"/>
    <lineage>
        <taxon>Eukaryota</taxon>
        <taxon>Sar</taxon>
        <taxon>Stramenopiles</taxon>
        <taxon>Oomycota</taxon>
        <taxon>Peronosporomycetes</taxon>
        <taxon>Peronosporales</taxon>
        <taxon>Peronosporaceae</taxon>
        <taxon>Peronosclerospora</taxon>
    </lineage>
</organism>
<evidence type="ECO:0000313" key="2">
    <source>
        <dbReference type="Proteomes" id="UP001163321"/>
    </source>
</evidence>
<sequence length="578" mass="65108">MARRRLYFLLACSLVLRVAIAARARQPRPVLLIPGFASSQLHAWSHVRCETTGLGTPLYRNVQVGDRVWIDVARVVAQAACWVQCLALNLTTQEEVECKLRAAQGLEAVAELDPGLVTGPLSTVWRRMIHDLVDHFELDPEQMLVATYDWRLPPRKLQERDKFFSFLKRKIESTIELDGHKGGLVVIAHSMGNSVFRYFLEWLKDDVGRHHWQSWIDRHLAAYFAIGSPLLGSTESLELIASGVTAGLPIPQTEMRKLVVTFGSILSFMPIASGLDSAQDQEVLLTVRSLPPSDGPGTDHIELRNYTRADVASGQLFRDLSTHDPIFGQLESLRQRFYAQDSVLDVSKPWERPPIASVYSVYGVNVPTKGFYEYQHAENTPGQWDQLQYRNEEGQDPTCTKTGDGTVSYHSLSWAHTWLGTPGSSVRVTQTPQSVYFSAQNITRVRAVRHARTHHAEYLLSDRHRPLCEAASDASRSTHADPPSFFTKLFGPQNRALITFFESSKQVDGTTYTTGVWELDGAGHRDILSNPAFLRELRAELRHFFTGKTNSDKVRIFLCVSVSICHLEANHNCLVFWN</sequence>